<protein>
    <submittedName>
        <fullName evidence="2">Uncharacterized protein</fullName>
    </submittedName>
</protein>
<gene>
    <name evidence="2" type="ORF">M407DRAFT_25155</name>
</gene>
<reference evidence="3" key="2">
    <citation type="submission" date="2015-01" db="EMBL/GenBank/DDBJ databases">
        <title>Evolutionary Origins and Diversification of the Mycorrhizal Mutualists.</title>
        <authorList>
            <consortium name="DOE Joint Genome Institute"/>
            <consortium name="Mycorrhizal Genomics Consortium"/>
            <person name="Kohler A."/>
            <person name="Kuo A."/>
            <person name="Nagy L.G."/>
            <person name="Floudas D."/>
            <person name="Copeland A."/>
            <person name="Barry K.W."/>
            <person name="Cichocki N."/>
            <person name="Veneault-Fourrey C."/>
            <person name="LaButti K."/>
            <person name="Lindquist E.A."/>
            <person name="Lipzen A."/>
            <person name="Lundell T."/>
            <person name="Morin E."/>
            <person name="Murat C."/>
            <person name="Riley R."/>
            <person name="Ohm R."/>
            <person name="Sun H."/>
            <person name="Tunlid A."/>
            <person name="Henrissat B."/>
            <person name="Grigoriev I.V."/>
            <person name="Hibbett D.S."/>
            <person name="Martin F."/>
        </authorList>
    </citation>
    <scope>NUCLEOTIDE SEQUENCE [LARGE SCALE GENOMIC DNA]</scope>
    <source>
        <strain evidence="3">MUT 4182</strain>
    </source>
</reference>
<dbReference type="Proteomes" id="UP000054248">
    <property type="component" value="Unassembled WGS sequence"/>
</dbReference>
<keyword evidence="3" id="KW-1185">Reference proteome</keyword>
<sequence length="175" mass="19264">MVWLFYATILAANALASPFVPLEAGELDGLEAFSDGELNDIVPDLEHESISDGEDDGDLAVAFEPSPTAEPVRSSTDNYYQNYNAHILSILLALIHTGPNEMWSSSWLLPFLDQDRPLLTEGYDVTLEGALWRAVEEAEKIQENTGDTSLLDGTYDAMIMVWDTLELGELPDGVQ</sequence>
<name>A0A0C3KVM9_9AGAM</name>
<organism evidence="2 3">
    <name type="scientific">Tulasnella calospora MUT 4182</name>
    <dbReference type="NCBI Taxonomy" id="1051891"/>
    <lineage>
        <taxon>Eukaryota</taxon>
        <taxon>Fungi</taxon>
        <taxon>Dikarya</taxon>
        <taxon>Basidiomycota</taxon>
        <taxon>Agaricomycotina</taxon>
        <taxon>Agaricomycetes</taxon>
        <taxon>Cantharellales</taxon>
        <taxon>Tulasnellaceae</taxon>
        <taxon>Tulasnella</taxon>
    </lineage>
</organism>
<evidence type="ECO:0000256" key="1">
    <source>
        <dbReference type="SAM" id="SignalP"/>
    </source>
</evidence>
<accession>A0A0C3KVM9</accession>
<feature type="signal peptide" evidence="1">
    <location>
        <begin position="1"/>
        <end position="16"/>
    </location>
</feature>
<reference evidence="2 3" key="1">
    <citation type="submission" date="2014-04" db="EMBL/GenBank/DDBJ databases">
        <authorList>
            <consortium name="DOE Joint Genome Institute"/>
            <person name="Kuo A."/>
            <person name="Girlanda M."/>
            <person name="Perotto S."/>
            <person name="Kohler A."/>
            <person name="Nagy L.G."/>
            <person name="Floudas D."/>
            <person name="Copeland A."/>
            <person name="Barry K.W."/>
            <person name="Cichocki N."/>
            <person name="Veneault-Fourrey C."/>
            <person name="LaButti K."/>
            <person name="Lindquist E.A."/>
            <person name="Lipzen A."/>
            <person name="Lundell T."/>
            <person name="Morin E."/>
            <person name="Murat C."/>
            <person name="Sun H."/>
            <person name="Tunlid A."/>
            <person name="Henrissat B."/>
            <person name="Grigoriev I.V."/>
            <person name="Hibbett D.S."/>
            <person name="Martin F."/>
            <person name="Nordberg H.P."/>
            <person name="Cantor M.N."/>
            <person name="Hua S.X."/>
        </authorList>
    </citation>
    <scope>NUCLEOTIDE SEQUENCE [LARGE SCALE GENOMIC DNA]</scope>
    <source>
        <strain evidence="2 3">MUT 4182</strain>
    </source>
</reference>
<dbReference type="AlphaFoldDB" id="A0A0C3KVM9"/>
<evidence type="ECO:0000313" key="2">
    <source>
        <dbReference type="EMBL" id="KIO25558.1"/>
    </source>
</evidence>
<dbReference type="OrthoDB" id="3307534at2759"/>
<evidence type="ECO:0000313" key="3">
    <source>
        <dbReference type="Proteomes" id="UP000054248"/>
    </source>
</evidence>
<dbReference type="EMBL" id="KN823040">
    <property type="protein sequence ID" value="KIO25558.1"/>
    <property type="molecule type" value="Genomic_DNA"/>
</dbReference>
<proteinExistence type="predicted"/>
<dbReference type="HOGENOM" id="CLU_1533699_0_0_1"/>
<keyword evidence="1" id="KW-0732">Signal</keyword>
<feature type="chain" id="PRO_5002179455" evidence="1">
    <location>
        <begin position="17"/>
        <end position="175"/>
    </location>
</feature>